<dbReference type="PANTHER" id="PTHR19411">
    <property type="entry name" value="PROTEIN BUD31-RELATED"/>
    <property type="match status" value="1"/>
</dbReference>
<evidence type="ECO:0000256" key="4">
    <source>
        <dbReference type="SAM" id="MobiDB-lite"/>
    </source>
</evidence>
<reference evidence="5" key="1">
    <citation type="submission" date="2014-11" db="EMBL/GenBank/DDBJ databases">
        <authorList>
            <person name="Otto D Thomas"/>
            <person name="Naeem Raeece"/>
        </authorList>
    </citation>
    <scope>NUCLEOTIDE SEQUENCE</scope>
</reference>
<dbReference type="GO" id="GO:0000398">
    <property type="term" value="P:mRNA splicing, via spliceosome"/>
    <property type="evidence" value="ECO:0007669"/>
    <property type="project" value="TreeGrafter"/>
</dbReference>
<name>A0A0G4HAZ2_9ALVE</name>
<dbReference type="VEuPathDB" id="CryptoDB:Cvel_25805"/>
<dbReference type="EMBL" id="CDMZ01002173">
    <property type="protein sequence ID" value="CEM41116.1"/>
    <property type="molecule type" value="Genomic_DNA"/>
</dbReference>
<feature type="region of interest" description="Disordered" evidence="4">
    <location>
        <begin position="1"/>
        <end position="20"/>
    </location>
</feature>
<proteinExistence type="inferred from homology"/>
<protein>
    <recommendedName>
        <fullName evidence="6">G10 protein</fullName>
    </recommendedName>
</protein>
<dbReference type="AlphaFoldDB" id="A0A0G4HAZ2"/>
<dbReference type="InterPro" id="IPR001748">
    <property type="entry name" value="BUD31"/>
</dbReference>
<evidence type="ECO:0000256" key="2">
    <source>
        <dbReference type="ARBA" id="ARBA00005287"/>
    </source>
</evidence>
<dbReference type="PANTHER" id="PTHR19411:SF0">
    <property type="entry name" value="PROTEIN BUD31 HOMOLOG"/>
    <property type="match status" value="1"/>
</dbReference>
<evidence type="ECO:0000256" key="1">
    <source>
        <dbReference type="ARBA" id="ARBA00004123"/>
    </source>
</evidence>
<evidence type="ECO:0000313" key="5">
    <source>
        <dbReference type="EMBL" id="CEM41116.1"/>
    </source>
</evidence>
<evidence type="ECO:0000256" key="3">
    <source>
        <dbReference type="ARBA" id="ARBA00023242"/>
    </source>
</evidence>
<gene>
    <name evidence="5" type="ORF">Cvel_25805</name>
</gene>
<accession>A0A0G4HAZ2</accession>
<evidence type="ECO:0008006" key="6">
    <source>
        <dbReference type="Google" id="ProtNLM"/>
    </source>
</evidence>
<comment type="subcellular location">
    <subcellularLocation>
        <location evidence="1">Nucleus</location>
    </subcellularLocation>
</comment>
<dbReference type="PhylomeDB" id="A0A0G4HAZ2"/>
<dbReference type="PRINTS" id="PR00322">
    <property type="entry name" value="G10"/>
</dbReference>
<keyword evidence="3" id="KW-0539">Nucleus</keyword>
<sequence>MPKIRTLGGKKPPAGWDEIEPTLDELGRKMREAENEPHDGKRKCESLWPIFRLHHERSRYIYNQYYKEKKISKELYDYCLKEGWADAALIAKWKKPGYEKLCCLRCMQPADTSFGTTCICRVPRSKLDADRIVECVQCGCHGCASCD</sequence>
<dbReference type="GO" id="GO:0005681">
    <property type="term" value="C:spliceosomal complex"/>
    <property type="evidence" value="ECO:0007669"/>
    <property type="project" value="TreeGrafter"/>
</dbReference>
<organism evidence="5">
    <name type="scientific">Chromera velia CCMP2878</name>
    <dbReference type="NCBI Taxonomy" id="1169474"/>
    <lineage>
        <taxon>Eukaryota</taxon>
        <taxon>Sar</taxon>
        <taxon>Alveolata</taxon>
        <taxon>Colpodellida</taxon>
        <taxon>Chromeraceae</taxon>
        <taxon>Chromera</taxon>
    </lineage>
</organism>
<dbReference type="Pfam" id="PF01125">
    <property type="entry name" value="BUD31"/>
    <property type="match status" value="1"/>
</dbReference>
<comment type="similarity">
    <text evidence="2">Belongs to the BUD31 (G10) family.</text>
</comment>